<organism evidence="1 2">
    <name type="scientific">Chlorella ohadii</name>
    <dbReference type="NCBI Taxonomy" id="2649997"/>
    <lineage>
        <taxon>Eukaryota</taxon>
        <taxon>Viridiplantae</taxon>
        <taxon>Chlorophyta</taxon>
        <taxon>core chlorophytes</taxon>
        <taxon>Trebouxiophyceae</taxon>
        <taxon>Chlorellales</taxon>
        <taxon>Chlorellaceae</taxon>
        <taxon>Chlorella clade</taxon>
        <taxon>Chlorella</taxon>
    </lineage>
</organism>
<proteinExistence type="predicted"/>
<accession>A0AAD5DWN7</accession>
<comment type="caution">
    <text evidence="1">The sequence shown here is derived from an EMBL/GenBank/DDBJ whole genome shotgun (WGS) entry which is preliminary data.</text>
</comment>
<keyword evidence="2" id="KW-1185">Reference proteome</keyword>
<name>A0AAD5DWN7_9CHLO</name>
<reference evidence="1" key="1">
    <citation type="submission" date="2020-11" db="EMBL/GenBank/DDBJ databases">
        <title>Chlorella ohadii genome sequencing and assembly.</title>
        <authorList>
            <person name="Murik O."/>
            <person name="Treves H."/>
            <person name="Kedem I."/>
            <person name="Shotland Y."/>
            <person name="Kaplan A."/>
        </authorList>
    </citation>
    <scope>NUCLEOTIDE SEQUENCE</scope>
    <source>
        <strain evidence="1">1</strain>
    </source>
</reference>
<dbReference type="Proteomes" id="UP001205105">
    <property type="component" value="Unassembled WGS sequence"/>
</dbReference>
<gene>
    <name evidence="1" type="ORF">COHA_001388</name>
</gene>
<dbReference type="AlphaFoldDB" id="A0AAD5DWN7"/>
<dbReference type="EMBL" id="JADXDR010000022">
    <property type="protein sequence ID" value="KAI7845022.1"/>
    <property type="molecule type" value="Genomic_DNA"/>
</dbReference>
<evidence type="ECO:0000313" key="1">
    <source>
        <dbReference type="EMBL" id="KAI7845022.1"/>
    </source>
</evidence>
<evidence type="ECO:0000313" key="2">
    <source>
        <dbReference type="Proteomes" id="UP001205105"/>
    </source>
</evidence>
<sequence>MSKCQIDTLMLPSTSNILIGGKGSATIVGIPSGSGSGGCTDPGGQCMGWCQGLCCLTTGCMYASIYNKKSTTDYGVYTETTYNYYCKLFTNTPPPSIVGSSNNAVCTMGPNAKASCPSLAQSTLGINSTTYNFLVYNANNSVCQMPPSTASAGRKLHGLPQKVGPFMSAADIQAATTNLRVNKDMIRAALKLPAYRVALCYNAWQMRLHYRCPAHYPK</sequence>
<protein>
    <submittedName>
        <fullName evidence="1">Uncharacterized protein</fullName>
    </submittedName>
</protein>